<evidence type="ECO:0000256" key="1">
    <source>
        <dbReference type="ARBA" id="ARBA00009764"/>
    </source>
</evidence>
<feature type="domain" description="Flagellar hook-associated protein 2 N-terminal" evidence="9">
    <location>
        <begin position="21"/>
        <end position="100"/>
    </location>
</feature>
<dbReference type="Pfam" id="PF07195">
    <property type="entry name" value="FliD_C"/>
    <property type="match status" value="1"/>
</dbReference>
<dbReference type="Proteomes" id="UP000042054">
    <property type="component" value="Unassembled WGS sequence"/>
</dbReference>
<evidence type="ECO:0000256" key="5">
    <source>
        <dbReference type="ARBA" id="ARBA00023143"/>
    </source>
</evidence>
<comment type="function">
    <text evidence="7">Required for morphogenesis and for the elongation of the flagellar filament by facilitating polymerization of the flagellin monomers at the tip of growing filament. Forms a capping structure, which prevents flagellin subunits (transported through the central channel of the flagellum) from leaking out without polymerization at the distal end.</text>
</comment>
<dbReference type="InterPro" id="IPR040026">
    <property type="entry name" value="FliD"/>
</dbReference>
<feature type="compositionally biased region" description="Basic and acidic residues" evidence="8">
    <location>
        <begin position="286"/>
        <end position="295"/>
    </location>
</feature>
<evidence type="ECO:0000313" key="11">
    <source>
        <dbReference type="EMBL" id="AJJ12221.1"/>
    </source>
</evidence>
<evidence type="ECO:0000313" key="13">
    <source>
        <dbReference type="Proteomes" id="UP000031914"/>
    </source>
</evidence>
<keyword evidence="5 7" id="KW-0975">Bacterial flagellum</keyword>
<evidence type="ECO:0000256" key="8">
    <source>
        <dbReference type="SAM" id="MobiDB-lite"/>
    </source>
</evidence>
<comment type="subunit">
    <text evidence="2 7">Homopentamer.</text>
</comment>
<evidence type="ECO:0000259" key="9">
    <source>
        <dbReference type="Pfam" id="PF02465"/>
    </source>
</evidence>
<evidence type="ECO:0000313" key="12">
    <source>
        <dbReference type="EMBL" id="CQI97432.1"/>
    </source>
</evidence>
<feature type="compositionally biased region" description="Polar residues" evidence="8">
    <location>
        <begin position="296"/>
        <end position="305"/>
    </location>
</feature>
<dbReference type="GO" id="GO:0009424">
    <property type="term" value="C:bacterial-type flagellum hook"/>
    <property type="evidence" value="ECO:0007669"/>
    <property type="project" value="UniProtKB-UniRule"/>
</dbReference>
<accession>A0A0U1HY03</accession>
<dbReference type="PANTHER" id="PTHR30288:SF0">
    <property type="entry name" value="FLAGELLAR HOOK-ASSOCIATED PROTEIN 2"/>
    <property type="match status" value="1"/>
</dbReference>
<feature type="region of interest" description="Disordered" evidence="8">
    <location>
        <begin position="285"/>
        <end position="305"/>
    </location>
</feature>
<gene>
    <name evidence="12" type="primary">fliD_2</name>
    <name evidence="11" type="ORF">CH64_1961</name>
    <name evidence="12" type="ORF">ERS008555_03889</name>
</gene>
<dbReference type="GO" id="GO:0009421">
    <property type="term" value="C:bacterial-type flagellum filament cap"/>
    <property type="evidence" value="ECO:0007669"/>
    <property type="project" value="InterPro"/>
</dbReference>
<evidence type="ECO:0000259" key="10">
    <source>
        <dbReference type="Pfam" id="PF07195"/>
    </source>
</evidence>
<reference evidence="12 14" key="2">
    <citation type="submission" date="2015-03" db="EMBL/GenBank/DDBJ databases">
        <authorList>
            <person name="Murphy D."/>
        </authorList>
    </citation>
    <scope>NUCLEOTIDE SEQUENCE [LARGE SCALE GENOMIC DNA]</scope>
    <source>
        <strain evidence="12 14">68/02</strain>
    </source>
</reference>
<sequence length="445" mass="47887">MLNFDPDQMGQGAAGLLFAGRLNRLKGQHSQFKSEQDSLNKIQSGLNDFRTALSGINKKDEGILKLKTNTSDEKIATVTANHKAVKGSYDLFVTQLASSHQLALKDLNDAAVSSATGAFELEIDGKTINIDTSGLSSVAELAEAINKNKDNQGSDKKELVTASLIRTGGEVVLTISSNKSGAANAITIPNGAATIFTGASEVELSAAADAKVSLGNENSGIEITHPSNTLDTVVDGVTINLVKVQKTGDTPLHIDVEMDTSATQEQVKKFVDAFNSVKKLVTPVRTKADEGKDNTGKPSYSRNSNEGISALSSALNSLVRQSVNGKRILDYGIKTNRDGGLEIDSKKFEQAIKADPKGLQDLLNGDAGLLNKLDSAIEPYINKSNGLIKGRTESLERRTTSIRDQLDRLEKQYEQKIIFYTVKFTTIKNTADKMKANMKSWGFTT</sequence>
<evidence type="ECO:0000256" key="6">
    <source>
        <dbReference type="ARBA" id="ARBA00025175"/>
    </source>
</evidence>
<protein>
    <recommendedName>
        <fullName evidence="3 7">Flagellar hook-associated protein 2</fullName>
        <shortName evidence="7">HAP2</shortName>
    </recommendedName>
    <alternativeName>
        <fullName evidence="7">Flagellar cap protein</fullName>
    </alternativeName>
</protein>
<dbReference type="RefSeq" id="WP_004716926.1">
    <property type="nucleotide sequence ID" value="NZ_CABIHO010000032.1"/>
</dbReference>
<dbReference type="OrthoDB" id="9810816at2"/>
<dbReference type="InterPro" id="IPR010809">
    <property type="entry name" value="FliD_C"/>
</dbReference>
<organism evidence="12 14">
    <name type="scientific">Yersinia rohdei</name>
    <dbReference type="NCBI Taxonomy" id="29485"/>
    <lineage>
        <taxon>Bacteria</taxon>
        <taxon>Pseudomonadati</taxon>
        <taxon>Pseudomonadota</taxon>
        <taxon>Gammaproteobacteria</taxon>
        <taxon>Enterobacterales</taxon>
        <taxon>Yersiniaceae</taxon>
        <taxon>Yersinia</taxon>
    </lineage>
</organism>
<dbReference type="EMBL" id="CTKE01000029">
    <property type="protein sequence ID" value="CQI97432.1"/>
    <property type="molecule type" value="Genomic_DNA"/>
</dbReference>
<keyword evidence="7" id="KW-0964">Secreted</keyword>
<dbReference type="STRING" id="29485.CH64_1961"/>
<dbReference type="GO" id="GO:0005576">
    <property type="term" value="C:extracellular region"/>
    <property type="evidence" value="ECO:0007669"/>
    <property type="project" value="UniProtKB-SubCell"/>
</dbReference>
<comment type="similarity">
    <text evidence="1 7">Belongs to the FliD family.</text>
</comment>
<name>A0A0U1HY03_YERRO</name>
<evidence type="ECO:0000256" key="3">
    <source>
        <dbReference type="ARBA" id="ARBA00016246"/>
    </source>
</evidence>
<keyword evidence="12" id="KW-0966">Cell projection</keyword>
<evidence type="ECO:0000256" key="4">
    <source>
        <dbReference type="ARBA" id="ARBA00023054"/>
    </source>
</evidence>
<dbReference type="KEGG" id="yro:CH64_1961"/>
<comment type="function">
    <text evidence="6">Required for the morphogenesis and for the elongation of the flagellar filament by facilitating polymerization of the flagellin monomers at the tip of growing filament. Forms a capping structure, which prevents flagellin subunits (transported through the central channel of the flagellum) from leaking out without polymerization at the distal end.</text>
</comment>
<keyword evidence="4" id="KW-0175">Coiled coil</keyword>
<evidence type="ECO:0000313" key="14">
    <source>
        <dbReference type="Proteomes" id="UP000042054"/>
    </source>
</evidence>
<dbReference type="AlphaFoldDB" id="A0A0U1HY03"/>
<reference evidence="11 13" key="1">
    <citation type="journal article" date="2015" name="Genome Announc.">
        <title>Thirty-Two Complete Genome Assemblies of Nine Yersinia Species, Including Y. pestis, Y. pseudotuberculosis, and Y. enterocolitica.</title>
        <authorList>
            <person name="Johnson S.L."/>
            <person name="Daligault H.E."/>
            <person name="Davenport K.W."/>
            <person name="Jaissle J."/>
            <person name="Frey K.G."/>
            <person name="Ladner J.T."/>
            <person name="Broomall S.M."/>
            <person name="Bishop-Lilly K.A."/>
            <person name="Bruce D.C."/>
            <person name="Coyne S.R."/>
            <person name="Gibbons H.S."/>
            <person name="Lo C.C."/>
            <person name="Munk A.C."/>
            <person name="Rosenzweig C.N."/>
            <person name="Koroleva G.I."/>
            <person name="Palacios G.F."/>
            <person name="Redden C.L."/>
            <person name="Xu Y."/>
            <person name="Minogue T.D."/>
            <person name="Chain P.S."/>
        </authorList>
    </citation>
    <scope>NUCLEOTIDE SEQUENCE [LARGE SCALE GENOMIC DNA]</scope>
    <source>
        <strain evidence="11 13">YRA</strain>
    </source>
</reference>
<dbReference type="Pfam" id="PF02465">
    <property type="entry name" value="FliD_N"/>
    <property type="match status" value="1"/>
</dbReference>
<feature type="domain" description="Flagellar hook-associated protein 2 C-terminal" evidence="10">
    <location>
        <begin position="207"/>
        <end position="436"/>
    </location>
</feature>
<dbReference type="Proteomes" id="UP000031914">
    <property type="component" value="Chromosome"/>
</dbReference>
<dbReference type="GeneID" id="45567259"/>
<keyword evidence="13" id="KW-1185">Reference proteome</keyword>
<keyword evidence="12" id="KW-0282">Flagellum</keyword>
<comment type="subcellular location">
    <subcellularLocation>
        <location evidence="7">Secreted</location>
    </subcellularLocation>
    <subcellularLocation>
        <location evidence="7">Bacterial flagellum</location>
    </subcellularLocation>
</comment>
<dbReference type="EMBL" id="CP009787">
    <property type="protein sequence ID" value="AJJ12221.1"/>
    <property type="molecule type" value="Genomic_DNA"/>
</dbReference>
<dbReference type="PANTHER" id="PTHR30288">
    <property type="entry name" value="FLAGELLAR CAP/ASSEMBLY PROTEIN FLID"/>
    <property type="match status" value="1"/>
</dbReference>
<evidence type="ECO:0000256" key="7">
    <source>
        <dbReference type="RuleBase" id="RU362066"/>
    </source>
</evidence>
<keyword evidence="12" id="KW-0969">Cilium</keyword>
<proteinExistence type="inferred from homology"/>
<dbReference type="GO" id="GO:0007155">
    <property type="term" value="P:cell adhesion"/>
    <property type="evidence" value="ECO:0007669"/>
    <property type="project" value="InterPro"/>
</dbReference>
<evidence type="ECO:0000256" key="2">
    <source>
        <dbReference type="ARBA" id="ARBA00011255"/>
    </source>
</evidence>
<dbReference type="InterPro" id="IPR003481">
    <property type="entry name" value="FliD_N"/>
</dbReference>
<dbReference type="GO" id="GO:0071973">
    <property type="term" value="P:bacterial-type flagellum-dependent cell motility"/>
    <property type="evidence" value="ECO:0007669"/>
    <property type="project" value="TreeGrafter"/>
</dbReference>